<evidence type="ECO:0008006" key="4">
    <source>
        <dbReference type="Google" id="ProtNLM"/>
    </source>
</evidence>
<keyword evidence="3" id="KW-1185">Reference proteome</keyword>
<organism evidence="2 3">
    <name type="scientific">Mycobacterium malmoense</name>
    <dbReference type="NCBI Taxonomy" id="1780"/>
    <lineage>
        <taxon>Bacteria</taxon>
        <taxon>Bacillati</taxon>
        <taxon>Actinomycetota</taxon>
        <taxon>Actinomycetes</taxon>
        <taxon>Mycobacteriales</taxon>
        <taxon>Mycobacteriaceae</taxon>
        <taxon>Mycobacterium</taxon>
    </lineage>
</organism>
<feature type="region of interest" description="Disordered" evidence="1">
    <location>
        <begin position="57"/>
        <end position="80"/>
    </location>
</feature>
<evidence type="ECO:0000256" key="1">
    <source>
        <dbReference type="SAM" id="MobiDB-lite"/>
    </source>
</evidence>
<evidence type="ECO:0000313" key="2">
    <source>
        <dbReference type="EMBL" id="ORA85047.1"/>
    </source>
</evidence>
<reference evidence="2 3" key="1">
    <citation type="submission" date="2017-02" db="EMBL/GenBank/DDBJ databases">
        <title>The new phylogeny of genus Mycobacterium.</title>
        <authorList>
            <person name="Tortoli E."/>
            <person name="Trovato A."/>
            <person name="Cirillo D.M."/>
        </authorList>
    </citation>
    <scope>NUCLEOTIDE SEQUENCE [LARGE SCALE GENOMIC DNA]</scope>
    <source>
        <strain evidence="2 3">IP1130001</strain>
    </source>
</reference>
<dbReference type="Proteomes" id="UP000243140">
    <property type="component" value="Unassembled WGS sequence"/>
</dbReference>
<evidence type="ECO:0000313" key="3">
    <source>
        <dbReference type="Proteomes" id="UP000243140"/>
    </source>
</evidence>
<dbReference type="EMBL" id="MVHV01000002">
    <property type="protein sequence ID" value="ORA85047.1"/>
    <property type="molecule type" value="Genomic_DNA"/>
</dbReference>
<name>A0ABX3SWQ6_MYCMA</name>
<protein>
    <recommendedName>
        <fullName evidence="4">Antitoxin</fullName>
    </recommendedName>
</protein>
<sequence length="80" mass="8792">MAEVTTIKVSKVLRNRIAAEAADEGLTAQAFLQSLIDSHERNKRLAAVAAAYRESSDEDLESWREETEDWAAADADGLGR</sequence>
<gene>
    <name evidence="2" type="ORF">BST29_02310</name>
</gene>
<accession>A0ABX3SWQ6</accession>
<proteinExistence type="predicted"/>
<feature type="compositionally biased region" description="Acidic residues" evidence="1">
    <location>
        <begin position="57"/>
        <end position="71"/>
    </location>
</feature>
<comment type="caution">
    <text evidence="2">The sequence shown here is derived from an EMBL/GenBank/DDBJ whole genome shotgun (WGS) entry which is preliminary data.</text>
</comment>
<dbReference type="RefSeq" id="WP_071512902.1">
    <property type="nucleotide sequence ID" value="NZ_CP060015.1"/>
</dbReference>